<evidence type="ECO:0000313" key="12">
    <source>
        <dbReference type="EMBL" id="HJB97405.1"/>
    </source>
</evidence>
<keyword evidence="3" id="KW-0813">Transport</keyword>
<feature type="domain" description="Thioredoxin" evidence="11">
    <location>
        <begin position="2"/>
        <end position="103"/>
    </location>
</feature>
<dbReference type="PANTHER" id="PTHR45663:SF11">
    <property type="entry name" value="GEO12009P1"/>
    <property type="match status" value="1"/>
</dbReference>
<dbReference type="GO" id="GO:0005737">
    <property type="term" value="C:cytoplasm"/>
    <property type="evidence" value="ECO:0007669"/>
    <property type="project" value="TreeGrafter"/>
</dbReference>
<evidence type="ECO:0000256" key="2">
    <source>
        <dbReference type="ARBA" id="ARBA00020570"/>
    </source>
</evidence>
<dbReference type="PROSITE" id="PS51352">
    <property type="entry name" value="THIOREDOXIN_2"/>
    <property type="match status" value="1"/>
</dbReference>
<accession>A0A9D2MVJ3</accession>
<evidence type="ECO:0000256" key="5">
    <source>
        <dbReference type="ARBA" id="ARBA00023157"/>
    </source>
</evidence>
<evidence type="ECO:0000259" key="11">
    <source>
        <dbReference type="PROSITE" id="PS51352"/>
    </source>
</evidence>
<dbReference type="EMBL" id="DWXG01000018">
    <property type="protein sequence ID" value="HJB97405.1"/>
    <property type="molecule type" value="Genomic_DNA"/>
</dbReference>
<protein>
    <recommendedName>
        <fullName evidence="2 7">Thioredoxin</fullName>
    </recommendedName>
</protein>
<keyword evidence="6 10" id="KW-0676">Redox-active center</keyword>
<proteinExistence type="inferred from homology"/>
<dbReference type="Pfam" id="PF00085">
    <property type="entry name" value="Thioredoxin"/>
    <property type="match status" value="1"/>
</dbReference>
<evidence type="ECO:0000256" key="7">
    <source>
        <dbReference type="NCBIfam" id="TIGR01068"/>
    </source>
</evidence>
<reference evidence="12" key="2">
    <citation type="submission" date="2021-04" db="EMBL/GenBank/DDBJ databases">
        <authorList>
            <person name="Gilroy R."/>
        </authorList>
    </citation>
    <scope>NUCLEOTIDE SEQUENCE</scope>
    <source>
        <strain evidence="12">CHK185-1770</strain>
    </source>
</reference>
<dbReference type="PIRSF" id="PIRSF000077">
    <property type="entry name" value="Thioredoxin"/>
    <property type="match status" value="1"/>
</dbReference>
<feature type="site" description="Contributes to redox potential value" evidence="9">
    <location>
        <position position="32"/>
    </location>
</feature>
<comment type="similarity">
    <text evidence="1 8">Belongs to the thioredoxin family.</text>
</comment>
<comment type="caution">
    <text evidence="12">The sequence shown here is derived from an EMBL/GenBank/DDBJ whole genome shotgun (WGS) entry which is preliminary data.</text>
</comment>
<evidence type="ECO:0000256" key="1">
    <source>
        <dbReference type="ARBA" id="ARBA00008987"/>
    </source>
</evidence>
<gene>
    <name evidence="12" type="primary">trxA</name>
    <name evidence="12" type="ORF">H9710_02365</name>
</gene>
<dbReference type="InterPro" id="IPR013766">
    <property type="entry name" value="Thioredoxin_domain"/>
</dbReference>
<dbReference type="NCBIfam" id="TIGR01068">
    <property type="entry name" value="thioredoxin"/>
    <property type="match status" value="1"/>
</dbReference>
<keyword evidence="5 10" id="KW-1015">Disulfide bond</keyword>
<dbReference type="AlphaFoldDB" id="A0A9D2MVJ3"/>
<organism evidence="12 13">
    <name type="scientific">Candidatus Acutalibacter pullicola</name>
    <dbReference type="NCBI Taxonomy" id="2838417"/>
    <lineage>
        <taxon>Bacteria</taxon>
        <taxon>Bacillati</taxon>
        <taxon>Bacillota</taxon>
        <taxon>Clostridia</taxon>
        <taxon>Eubacteriales</taxon>
        <taxon>Acutalibacteraceae</taxon>
        <taxon>Acutalibacter</taxon>
    </lineage>
</organism>
<dbReference type="InterPro" id="IPR017937">
    <property type="entry name" value="Thioredoxin_CS"/>
</dbReference>
<dbReference type="Gene3D" id="3.40.30.10">
    <property type="entry name" value="Glutaredoxin"/>
    <property type="match status" value="1"/>
</dbReference>
<dbReference type="CDD" id="cd02947">
    <property type="entry name" value="TRX_family"/>
    <property type="match status" value="1"/>
</dbReference>
<dbReference type="InterPro" id="IPR036249">
    <property type="entry name" value="Thioredoxin-like_sf"/>
</dbReference>
<evidence type="ECO:0000256" key="6">
    <source>
        <dbReference type="ARBA" id="ARBA00023284"/>
    </source>
</evidence>
<feature type="site" description="Deprotonates C-terminal active site Cys" evidence="9">
    <location>
        <position position="25"/>
    </location>
</feature>
<dbReference type="SUPFAM" id="SSF52833">
    <property type="entry name" value="Thioredoxin-like"/>
    <property type="match status" value="1"/>
</dbReference>
<dbReference type="PANTHER" id="PTHR45663">
    <property type="entry name" value="GEO12009P1"/>
    <property type="match status" value="1"/>
</dbReference>
<reference evidence="12" key="1">
    <citation type="journal article" date="2021" name="PeerJ">
        <title>Extensive microbial diversity within the chicken gut microbiome revealed by metagenomics and culture.</title>
        <authorList>
            <person name="Gilroy R."/>
            <person name="Ravi A."/>
            <person name="Getino M."/>
            <person name="Pursley I."/>
            <person name="Horton D.L."/>
            <person name="Alikhan N.F."/>
            <person name="Baker D."/>
            <person name="Gharbi K."/>
            <person name="Hall N."/>
            <person name="Watson M."/>
            <person name="Adriaenssens E.M."/>
            <person name="Foster-Nyarko E."/>
            <person name="Jarju S."/>
            <person name="Secka A."/>
            <person name="Antonio M."/>
            <person name="Oren A."/>
            <person name="Chaudhuri R.R."/>
            <person name="La Ragione R."/>
            <person name="Hildebrand F."/>
            <person name="Pallen M.J."/>
        </authorList>
    </citation>
    <scope>NUCLEOTIDE SEQUENCE</scope>
    <source>
        <strain evidence="12">CHK185-1770</strain>
    </source>
</reference>
<dbReference type="GO" id="GO:0015035">
    <property type="term" value="F:protein-disulfide reductase activity"/>
    <property type="evidence" value="ECO:0007669"/>
    <property type="project" value="UniProtKB-UniRule"/>
</dbReference>
<dbReference type="InterPro" id="IPR005746">
    <property type="entry name" value="Thioredoxin"/>
</dbReference>
<dbReference type="FunFam" id="3.40.30.10:FF:000001">
    <property type="entry name" value="Thioredoxin"/>
    <property type="match status" value="1"/>
</dbReference>
<feature type="active site" description="Nucleophile" evidence="9">
    <location>
        <position position="34"/>
    </location>
</feature>
<feature type="disulfide bond" description="Redox-active" evidence="10">
    <location>
        <begin position="31"/>
        <end position="34"/>
    </location>
</feature>
<feature type="site" description="Contributes to redox potential value" evidence="9">
    <location>
        <position position="33"/>
    </location>
</feature>
<evidence type="ECO:0000256" key="4">
    <source>
        <dbReference type="ARBA" id="ARBA00022982"/>
    </source>
</evidence>
<name>A0A9D2MVJ3_9FIRM</name>
<dbReference type="PROSITE" id="PS00194">
    <property type="entry name" value="THIOREDOXIN_1"/>
    <property type="match status" value="1"/>
</dbReference>
<evidence type="ECO:0000256" key="8">
    <source>
        <dbReference type="PIRNR" id="PIRNR000077"/>
    </source>
</evidence>
<evidence type="ECO:0000313" key="13">
    <source>
        <dbReference type="Proteomes" id="UP000826793"/>
    </source>
</evidence>
<dbReference type="PRINTS" id="PR00421">
    <property type="entry name" value="THIOREDOXIN"/>
</dbReference>
<feature type="active site" description="Nucleophile" evidence="9">
    <location>
        <position position="31"/>
    </location>
</feature>
<evidence type="ECO:0000256" key="3">
    <source>
        <dbReference type="ARBA" id="ARBA00022448"/>
    </source>
</evidence>
<dbReference type="Proteomes" id="UP000826793">
    <property type="component" value="Unassembled WGS sequence"/>
</dbReference>
<keyword evidence="4" id="KW-0249">Electron transport</keyword>
<evidence type="ECO:0000256" key="9">
    <source>
        <dbReference type="PIRSR" id="PIRSR000077-1"/>
    </source>
</evidence>
<evidence type="ECO:0000256" key="10">
    <source>
        <dbReference type="PIRSR" id="PIRSR000077-4"/>
    </source>
</evidence>
<sequence>MSVITITKDNFQQEVLNADVPVLVDFWASWCGPCKMFSPIVDEFAQEHQGQVKVGKINIDEEQELAAQFRVMSIPTAMLFVNGQPTQTLVGVQPKARLEQMLS</sequence>